<dbReference type="Gene3D" id="2.40.10.10">
    <property type="entry name" value="Trypsin-like serine proteases"/>
    <property type="match status" value="1"/>
</dbReference>
<dbReference type="SMART" id="SM00020">
    <property type="entry name" value="Tryp_SPc"/>
    <property type="match status" value="1"/>
</dbReference>
<dbReference type="InterPro" id="IPR050430">
    <property type="entry name" value="Peptidase_S1"/>
</dbReference>
<dbReference type="PANTHER" id="PTHR24276:SF91">
    <property type="entry name" value="AT26814P-RELATED"/>
    <property type="match status" value="1"/>
</dbReference>
<evidence type="ECO:0000256" key="4">
    <source>
        <dbReference type="SAM" id="SignalP"/>
    </source>
</evidence>
<sequence length="274" mass="28475">MNEKKRQAFRLTAVLAGLVLGFSGLLATSAAAEPTTPAEPTTATEPSTATEPTTEDNTPYIVGGGVVSQKKPWIAALHRDGGFTCTSTIIAKRWVLTAAHCVAAAGKYTVRVGSLDRTTGGTTAKVSKVVKHPKYNWPTADIALLQLDHDVNTTFAKLAGKSDLSDGKAVTVYGWGSEKADWSGPLPKKLKYANGTITKVSCTDSNANPRVICTKTNGSIAGGDSGGPAVVRNSSGQELQAGVCAIGHRPAGSGWAGYTSVVAFRDWIRSTAGV</sequence>
<dbReference type="PRINTS" id="PR00722">
    <property type="entry name" value="CHYMOTRYPSIN"/>
</dbReference>
<name>A0A1M5AY69_STRHI</name>
<dbReference type="PROSITE" id="PS50240">
    <property type="entry name" value="TRYPSIN_DOM"/>
    <property type="match status" value="1"/>
</dbReference>
<dbReference type="Pfam" id="PF00089">
    <property type="entry name" value="Trypsin"/>
    <property type="match status" value="1"/>
</dbReference>
<dbReference type="InterPro" id="IPR001254">
    <property type="entry name" value="Trypsin_dom"/>
</dbReference>
<feature type="chain" id="PRO_5012409231" evidence="4">
    <location>
        <begin position="33"/>
        <end position="274"/>
    </location>
</feature>
<dbReference type="STRING" id="2017.SAMN05444320_103310"/>
<dbReference type="GO" id="GO:0006508">
    <property type="term" value="P:proteolysis"/>
    <property type="evidence" value="ECO:0007669"/>
    <property type="project" value="InterPro"/>
</dbReference>
<protein>
    <submittedName>
        <fullName evidence="6">Trypsin</fullName>
    </submittedName>
</protein>
<dbReference type="InterPro" id="IPR018114">
    <property type="entry name" value="TRYPSIN_HIS"/>
</dbReference>
<evidence type="ECO:0000256" key="1">
    <source>
        <dbReference type="ARBA" id="ARBA00007664"/>
    </source>
</evidence>
<proteinExistence type="inferred from homology"/>
<dbReference type="OrthoDB" id="4310587at2"/>
<evidence type="ECO:0000256" key="3">
    <source>
        <dbReference type="SAM" id="MobiDB-lite"/>
    </source>
</evidence>
<feature type="domain" description="Peptidase S1" evidence="5">
    <location>
        <begin position="61"/>
        <end position="273"/>
    </location>
</feature>
<evidence type="ECO:0000256" key="2">
    <source>
        <dbReference type="ARBA" id="ARBA00023157"/>
    </source>
</evidence>
<keyword evidence="7" id="KW-1185">Reference proteome</keyword>
<gene>
    <name evidence="6" type="ORF">SAMN05444320_103310</name>
</gene>
<dbReference type="InterPro" id="IPR009003">
    <property type="entry name" value="Peptidase_S1_PA"/>
</dbReference>
<dbReference type="SUPFAM" id="SSF50494">
    <property type="entry name" value="Trypsin-like serine proteases"/>
    <property type="match status" value="1"/>
</dbReference>
<dbReference type="InterPro" id="IPR001314">
    <property type="entry name" value="Peptidase_S1A"/>
</dbReference>
<dbReference type="Proteomes" id="UP000184501">
    <property type="component" value="Unassembled WGS sequence"/>
</dbReference>
<accession>A0A1M5AY69</accession>
<dbReference type="EMBL" id="FQVN01000003">
    <property type="protein sequence ID" value="SHF35178.1"/>
    <property type="molecule type" value="Genomic_DNA"/>
</dbReference>
<dbReference type="PROSITE" id="PS00134">
    <property type="entry name" value="TRYPSIN_HIS"/>
    <property type="match status" value="1"/>
</dbReference>
<reference evidence="6 7" key="1">
    <citation type="submission" date="2016-11" db="EMBL/GenBank/DDBJ databases">
        <authorList>
            <person name="Jaros S."/>
            <person name="Januszkiewicz K."/>
            <person name="Wedrychowicz H."/>
        </authorList>
    </citation>
    <scope>NUCLEOTIDE SEQUENCE [LARGE SCALE GENOMIC DNA]</scope>
    <source>
        <strain evidence="6 7">DSM 44523</strain>
    </source>
</reference>
<feature type="signal peptide" evidence="4">
    <location>
        <begin position="1"/>
        <end position="32"/>
    </location>
</feature>
<dbReference type="AlphaFoldDB" id="A0A1M5AY69"/>
<dbReference type="RefSeq" id="WP_073481630.1">
    <property type="nucleotide sequence ID" value="NZ_FQVN01000003.1"/>
</dbReference>
<evidence type="ECO:0000259" key="5">
    <source>
        <dbReference type="PROSITE" id="PS50240"/>
    </source>
</evidence>
<comment type="similarity">
    <text evidence="1">Belongs to the peptidase S1 family.</text>
</comment>
<dbReference type="FunFam" id="2.40.10.10:FF:000068">
    <property type="entry name" value="transmembrane protease serine 2"/>
    <property type="match status" value="1"/>
</dbReference>
<evidence type="ECO:0000313" key="7">
    <source>
        <dbReference type="Proteomes" id="UP000184501"/>
    </source>
</evidence>
<evidence type="ECO:0000313" key="6">
    <source>
        <dbReference type="EMBL" id="SHF35178.1"/>
    </source>
</evidence>
<keyword evidence="2" id="KW-1015">Disulfide bond</keyword>
<feature type="compositionally biased region" description="Low complexity" evidence="3">
    <location>
        <begin position="31"/>
        <end position="52"/>
    </location>
</feature>
<keyword evidence="4" id="KW-0732">Signal</keyword>
<dbReference type="InterPro" id="IPR043504">
    <property type="entry name" value="Peptidase_S1_PA_chymotrypsin"/>
</dbReference>
<dbReference type="PANTHER" id="PTHR24276">
    <property type="entry name" value="POLYSERASE-RELATED"/>
    <property type="match status" value="1"/>
</dbReference>
<dbReference type="GO" id="GO:0004252">
    <property type="term" value="F:serine-type endopeptidase activity"/>
    <property type="evidence" value="ECO:0007669"/>
    <property type="project" value="InterPro"/>
</dbReference>
<organism evidence="6 7">
    <name type="scientific">Streptoalloteichus hindustanus</name>
    <dbReference type="NCBI Taxonomy" id="2017"/>
    <lineage>
        <taxon>Bacteria</taxon>
        <taxon>Bacillati</taxon>
        <taxon>Actinomycetota</taxon>
        <taxon>Actinomycetes</taxon>
        <taxon>Pseudonocardiales</taxon>
        <taxon>Pseudonocardiaceae</taxon>
        <taxon>Streptoalloteichus</taxon>
    </lineage>
</organism>
<feature type="region of interest" description="Disordered" evidence="3">
    <location>
        <begin position="31"/>
        <end position="61"/>
    </location>
</feature>
<dbReference type="CDD" id="cd00190">
    <property type="entry name" value="Tryp_SPc"/>
    <property type="match status" value="1"/>
</dbReference>